<name>A0A7S0ILT7_MICPS</name>
<dbReference type="EMBL" id="HBEQ01014364">
    <property type="protein sequence ID" value="CAD8525778.1"/>
    <property type="molecule type" value="Transcribed_RNA"/>
</dbReference>
<gene>
    <name evidence="1" type="ORF">MCOM1403_LOCUS11570</name>
</gene>
<dbReference type="AlphaFoldDB" id="A0A7S0ILT7"/>
<sequence length="100" mass="11835">MECTSTGTEKVLRAARRSLQYKYPNNQVCLRYFWFHVQFNDSITICGRSIIEFWCALFTSWTYNSKLVYDDLLHKNYISESKKHGIVRKCCGKSDRAKVH</sequence>
<organism evidence="1">
    <name type="scientific">Micromonas pusilla</name>
    <name type="common">Picoplanktonic green alga</name>
    <name type="synonym">Chromulina pusilla</name>
    <dbReference type="NCBI Taxonomy" id="38833"/>
    <lineage>
        <taxon>Eukaryota</taxon>
        <taxon>Viridiplantae</taxon>
        <taxon>Chlorophyta</taxon>
        <taxon>Mamiellophyceae</taxon>
        <taxon>Mamiellales</taxon>
        <taxon>Mamiellaceae</taxon>
        <taxon>Micromonas</taxon>
    </lineage>
</organism>
<proteinExistence type="predicted"/>
<evidence type="ECO:0000313" key="1">
    <source>
        <dbReference type="EMBL" id="CAD8525778.1"/>
    </source>
</evidence>
<protein>
    <submittedName>
        <fullName evidence="1">Uncharacterized protein</fullName>
    </submittedName>
</protein>
<accession>A0A7S0ILT7</accession>
<reference evidence="1" key="1">
    <citation type="submission" date="2021-01" db="EMBL/GenBank/DDBJ databases">
        <authorList>
            <person name="Corre E."/>
            <person name="Pelletier E."/>
            <person name="Niang G."/>
            <person name="Scheremetjew M."/>
            <person name="Finn R."/>
            <person name="Kale V."/>
            <person name="Holt S."/>
            <person name="Cochrane G."/>
            <person name="Meng A."/>
            <person name="Brown T."/>
            <person name="Cohen L."/>
        </authorList>
    </citation>
    <scope>NUCLEOTIDE SEQUENCE</scope>
    <source>
        <strain evidence="1">CCMP1723</strain>
    </source>
</reference>